<dbReference type="InterPro" id="IPR002694">
    <property type="entry name" value="Znf_CHC2"/>
</dbReference>
<evidence type="ECO:0000259" key="5">
    <source>
        <dbReference type="SMART" id="SM00400"/>
    </source>
</evidence>
<dbReference type="AlphaFoldDB" id="A0A382Z5C5"/>
<reference evidence="6" key="1">
    <citation type="submission" date="2018-05" db="EMBL/GenBank/DDBJ databases">
        <authorList>
            <person name="Lanie J.A."/>
            <person name="Ng W.-L."/>
            <person name="Kazmierczak K.M."/>
            <person name="Andrzejewski T.M."/>
            <person name="Davidsen T.M."/>
            <person name="Wayne K.J."/>
            <person name="Tettelin H."/>
            <person name="Glass J.I."/>
            <person name="Rusch D."/>
            <person name="Podicherti R."/>
            <person name="Tsui H.-C.T."/>
            <person name="Winkler M.E."/>
        </authorList>
    </citation>
    <scope>NUCLEOTIDE SEQUENCE</scope>
</reference>
<feature type="compositionally biased region" description="Basic and acidic residues" evidence="4">
    <location>
        <begin position="8"/>
        <end position="21"/>
    </location>
</feature>
<feature type="domain" description="Zinc finger CHC2-type" evidence="5">
    <location>
        <begin position="66"/>
        <end position="117"/>
    </location>
</feature>
<dbReference type="Pfam" id="PF01807">
    <property type="entry name" value="Zn_ribbon_DnaG"/>
    <property type="match status" value="1"/>
</dbReference>
<evidence type="ECO:0000256" key="1">
    <source>
        <dbReference type="ARBA" id="ARBA00022723"/>
    </source>
</evidence>
<sequence length="121" mass="14060">MQTKKRPNLVERREPSHKTLDKHNYTTIPLRRKQSLDDYNLPSPVDYYGRIFPDLSTSQDWATVICPFHDDHHPSLSINLNKGCFKCHSCGAKGGGITKFHMMKYNLPFKETIKQLEGGRW</sequence>
<dbReference type="SMART" id="SM00400">
    <property type="entry name" value="ZnF_CHCC"/>
    <property type="match status" value="1"/>
</dbReference>
<evidence type="ECO:0000313" key="6">
    <source>
        <dbReference type="EMBL" id="SVD90704.1"/>
    </source>
</evidence>
<dbReference type="GO" id="GO:0008270">
    <property type="term" value="F:zinc ion binding"/>
    <property type="evidence" value="ECO:0007669"/>
    <property type="project" value="UniProtKB-KW"/>
</dbReference>
<protein>
    <recommendedName>
        <fullName evidence="5">Zinc finger CHC2-type domain-containing protein</fullName>
    </recommendedName>
</protein>
<dbReference type="GO" id="GO:0005737">
    <property type="term" value="C:cytoplasm"/>
    <property type="evidence" value="ECO:0007669"/>
    <property type="project" value="TreeGrafter"/>
</dbReference>
<evidence type="ECO:0000256" key="2">
    <source>
        <dbReference type="ARBA" id="ARBA00022771"/>
    </source>
</evidence>
<dbReference type="GO" id="GO:0003899">
    <property type="term" value="F:DNA-directed RNA polymerase activity"/>
    <property type="evidence" value="ECO:0007669"/>
    <property type="project" value="InterPro"/>
</dbReference>
<dbReference type="GO" id="GO:0006269">
    <property type="term" value="P:DNA replication, synthesis of primer"/>
    <property type="evidence" value="ECO:0007669"/>
    <property type="project" value="TreeGrafter"/>
</dbReference>
<dbReference type="EMBL" id="UINC01181153">
    <property type="protein sequence ID" value="SVD90704.1"/>
    <property type="molecule type" value="Genomic_DNA"/>
</dbReference>
<dbReference type="InterPro" id="IPR036977">
    <property type="entry name" value="DNA_primase_Znf_CHC2"/>
</dbReference>
<evidence type="ECO:0000256" key="3">
    <source>
        <dbReference type="ARBA" id="ARBA00022833"/>
    </source>
</evidence>
<dbReference type="PANTHER" id="PTHR30313">
    <property type="entry name" value="DNA PRIMASE"/>
    <property type="match status" value="1"/>
</dbReference>
<keyword evidence="3" id="KW-0862">Zinc</keyword>
<keyword evidence="1" id="KW-0479">Metal-binding</keyword>
<feature type="region of interest" description="Disordered" evidence="4">
    <location>
        <begin position="1"/>
        <end position="21"/>
    </location>
</feature>
<dbReference type="SUPFAM" id="SSF57783">
    <property type="entry name" value="Zinc beta-ribbon"/>
    <property type="match status" value="1"/>
</dbReference>
<dbReference type="GO" id="GO:0003677">
    <property type="term" value="F:DNA binding"/>
    <property type="evidence" value="ECO:0007669"/>
    <property type="project" value="InterPro"/>
</dbReference>
<dbReference type="PANTHER" id="PTHR30313:SF2">
    <property type="entry name" value="DNA PRIMASE"/>
    <property type="match status" value="1"/>
</dbReference>
<organism evidence="6">
    <name type="scientific">marine metagenome</name>
    <dbReference type="NCBI Taxonomy" id="408172"/>
    <lineage>
        <taxon>unclassified sequences</taxon>
        <taxon>metagenomes</taxon>
        <taxon>ecological metagenomes</taxon>
    </lineage>
</organism>
<evidence type="ECO:0000256" key="4">
    <source>
        <dbReference type="SAM" id="MobiDB-lite"/>
    </source>
</evidence>
<dbReference type="Gene3D" id="3.90.580.10">
    <property type="entry name" value="Zinc finger, CHC2-type domain"/>
    <property type="match status" value="1"/>
</dbReference>
<accession>A0A382Z5C5</accession>
<keyword evidence="2" id="KW-0863">Zinc-finger</keyword>
<gene>
    <name evidence="6" type="ORF">METZ01_LOCUS443558</name>
</gene>
<dbReference type="InterPro" id="IPR050219">
    <property type="entry name" value="DnaG_primase"/>
</dbReference>
<name>A0A382Z5C5_9ZZZZ</name>
<proteinExistence type="predicted"/>